<feature type="compositionally biased region" description="Basic and acidic residues" evidence="7">
    <location>
        <begin position="332"/>
        <end position="341"/>
    </location>
</feature>
<feature type="domain" description="NuBaID C-terminal" evidence="9">
    <location>
        <begin position="236"/>
        <end position="464"/>
    </location>
</feature>
<evidence type="ECO:0000256" key="6">
    <source>
        <dbReference type="ARBA" id="ARBA00044931"/>
    </source>
</evidence>
<sequence>MATLGGSRGDRLGNSNQQRSALVSPEKVRELLNDGVSSPAVGSISGQGDLKGLEAKSDTRASCEATNKDAFFSRVESYSCLKWAGKPRTLSPLVCSRYGWINVGCDMLKCSSCQAFLCASLQPTLDIEKYESRIAELLGQLQTQHEKFCPWPDFPCPERFWLVPACEPPALLTDFLERFQSACLLAHQLPAMKPEHLKSMALTEDVVSVILQLIEEEQKKKGQTLSTEPLAVQVAACIVSLCGWAASPALKAMNLPILTCSYCMRKVGLWNFYQMEGMAGVGDGDGDASSNTGGPSAQTTVAASAGSHEGQGDPPASASSTPATTPSRMKLRSQDTSRSEQGEGTSSPVGLRSRSRDSPSPIEEMPSPLPRAKRPAARSKGQGDNSGAEGASSLQNPPKRLCFSSVAATDWLLQKNAFDPLSQHRDWCPWVSVGKENVDPGSVPFLDGGAGLHQQGWKAALNLLVPMKRNSNISGGSPAGGPRDRSKRVFAIFRQWQVSTPASQ</sequence>
<dbReference type="InterPro" id="IPR012935">
    <property type="entry name" value="NuBaID_N"/>
</dbReference>
<keyword evidence="5" id="KW-0539">Nucleus</keyword>
<dbReference type="Pfam" id="PF08600">
    <property type="entry name" value="NuBaID_C"/>
    <property type="match status" value="1"/>
</dbReference>
<dbReference type="InParanoid" id="A0A3Q3FUJ0"/>
<keyword evidence="3" id="KW-0863">Zinc-finger</keyword>
<feature type="compositionally biased region" description="Polar residues" evidence="7">
    <location>
        <begin position="288"/>
        <end position="302"/>
    </location>
</feature>
<dbReference type="Proteomes" id="UP000261660">
    <property type="component" value="Unplaced"/>
</dbReference>
<dbReference type="GO" id="GO:0005634">
    <property type="term" value="C:nucleus"/>
    <property type="evidence" value="ECO:0007669"/>
    <property type="project" value="UniProtKB-SubCell"/>
</dbReference>
<feature type="domain" description="C3HC-type" evidence="8">
    <location>
        <begin position="66"/>
        <end position="191"/>
    </location>
</feature>
<dbReference type="InterPro" id="IPR013909">
    <property type="entry name" value="NuBaID_C"/>
</dbReference>
<evidence type="ECO:0000313" key="11">
    <source>
        <dbReference type="Proteomes" id="UP000261660"/>
    </source>
</evidence>
<evidence type="ECO:0000259" key="8">
    <source>
        <dbReference type="Pfam" id="PF07967"/>
    </source>
</evidence>
<proteinExistence type="predicted"/>
<evidence type="ECO:0000259" key="9">
    <source>
        <dbReference type="Pfam" id="PF08600"/>
    </source>
</evidence>
<dbReference type="GeneTree" id="ENSGT00390000006086"/>
<name>A0A3Q3FUJ0_9LABR</name>
<feature type="region of interest" description="Disordered" evidence="7">
    <location>
        <begin position="284"/>
        <end position="398"/>
    </location>
</feature>
<comment type="subcellular location">
    <subcellularLocation>
        <location evidence="1">Nucleus</location>
    </subcellularLocation>
</comment>
<comment type="function">
    <text evidence="6">Required for proper positioning of a substantial amount of TPR at the nuclear basket (NB) through interaction with TPR.</text>
</comment>
<evidence type="ECO:0000256" key="3">
    <source>
        <dbReference type="ARBA" id="ARBA00022771"/>
    </source>
</evidence>
<evidence type="ECO:0000256" key="5">
    <source>
        <dbReference type="ARBA" id="ARBA00023242"/>
    </source>
</evidence>
<evidence type="ECO:0000313" key="10">
    <source>
        <dbReference type="Ensembl" id="ENSLBEP00000022588.1"/>
    </source>
</evidence>
<evidence type="ECO:0000256" key="4">
    <source>
        <dbReference type="ARBA" id="ARBA00022833"/>
    </source>
</evidence>
<accession>A0A3Q3FUJ0</accession>
<feature type="region of interest" description="Disordered" evidence="7">
    <location>
        <begin position="1"/>
        <end position="24"/>
    </location>
</feature>
<evidence type="ECO:0000256" key="1">
    <source>
        <dbReference type="ARBA" id="ARBA00004123"/>
    </source>
</evidence>
<reference evidence="10" key="2">
    <citation type="submission" date="2025-09" db="UniProtKB">
        <authorList>
            <consortium name="Ensembl"/>
        </authorList>
    </citation>
    <scope>IDENTIFICATION</scope>
</reference>
<evidence type="ECO:0000256" key="7">
    <source>
        <dbReference type="SAM" id="MobiDB-lite"/>
    </source>
</evidence>
<protein>
    <submittedName>
        <fullName evidence="10">Zinc finger, C3HC-type containing 1</fullName>
    </submittedName>
</protein>
<dbReference type="PANTHER" id="PTHR15835:SF6">
    <property type="entry name" value="ZINC FINGER C3HC-TYPE PROTEIN 1"/>
    <property type="match status" value="1"/>
</dbReference>
<dbReference type="Ensembl" id="ENSLBET00000023769.1">
    <property type="protein sequence ID" value="ENSLBEP00000022588.1"/>
    <property type="gene ID" value="ENSLBEG00000017325.1"/>
</dbReference>
<dbReference type="AlphaFoldDB" id="A0A3Q3FUJ0"/>
<dbReference type="Pfam" id="PF07967">
    <property type="entry name" value="zf-C3HC"/>
    <property type="match status" value="1"/>
</dbReference>
<reference evidence="10" key="1">
    <citation type="submission" date="2025-08" db="UniProtKB">
        <authorList>
            <consortium name="Ensembl"/>
        </authorList>
    </citation>
    <scope>IDENTIFICATION</scope>
</reference>
<dbReference type="GO" id="GO:0008270">
    <property type="term" value="F:zinc ion binding"/>
    <property type="evidence" value="ECO:0007669"/>
    <property type="project" value="UniProtKB-KW"/>
</dbReference>
<keyword evidence="4" id="KW-0862">Zinc</keyword>
<evidence type="ECO:0000256" key="2">
    <source>
        <dbReference type="ARBA" id="ARBA00022723"/>
    </source>
</evidence>
<dbReference type="PANTHER" id="PTHR15835">
    <property type="entry name" value="NUCLEAR-INTERACTING PARTNER OF ALK"/>
    <property type="match status" value="1"/>
</dbReference>
<keyword evidence="11" id="KW-1185">Reference proteome</keyword>
<dbReference type="STRING" id="56723.ENSLBEP00000022588"/>
<keyword evidence="2" id="KW-0479">Metal-binding</keyword>
<feature type="compositionally biased region" description="Low complexity" evidence="7">
    <location>
        <begin position="314"/>
        <end position="327"/>
    </location>
</feature>
<organism evidence="10 11">
    <name type="scientific">Labrus bergylta</name>
    <name type="common">ballan wrasse</name>
    <dbReference type="NCBI Taxonomy" id="56723"/>
    <lineage>
        <taxon>Eukaryota</taxon>
        <taxon>Metazoa</taxon>
        <taxon>Chordata</taxon>
        <taxon>Craniata</taxon>
        <taxon>Vertebrata</taxon>
        <taxon>Euteleostomi</taxon>
        <taxon>Actinopterygii</taxon>
        <taxon>Neopterygii</taxon>
        <taxon>Teleostei</taxon>
        <taxon>Neoteleostei</taxon>
        <taxon>Acanthomorphata</taxon>
        <taxon>Eupercaria</taxon>
        <taxon>Labriformes</taxon>
        <taxon>Labridae</taxon>
        <taxon>Labrus</taxon>
    </lineage>
</organism>
<dbReference type="OrthoDB" id="614844at2759"/>